<accession>A0A2N4UIK8</accession>
<dbReference type="AlphaFoldDB" id="A0A2N4UIK8"/>
<organism evidence="2 3">
    <name type="scientific">Pollutimonas nitritireducens</name>
    <dbReference type="NCBI Taxonomy" id="2045209"/>
    <lineage>
        <taxon>Bacteria</taxon>
        <taxon>Pseudomonadati</taxon>
        <taxon>Pseudomonadota</taxon>
        <taxon>Betaproteobacteria</taxon>
        <taxon>Burkholderiales</taxon>
        <taxon>Alcaligenaceae</taxon>
        <taxon>Pollutimonas</taxon>
    </lineage>
</organism>
<dbReference type="CDD" id="cd10787">
    <property type="entry name" value="LamB_YcsF_like"/>
    <property type="match status" value="1"/>
</dbReference>
<dbReference type="RefSeq" id="WP_102068941.1">
    <property type="nucleotide sequence ID" value="NZ_PDNV01000003.1"/>
</dbReference>
<dbReference type="HAMAP" id="MF_00691">
    <property type="entry name" value="PxpA"/>
    <property type="match status" value="1"/>
</dbReference>
<sequence length="265" mass="28221">MTLSIDLNCDMGESFGAWNMGQDDEILPFVTSANIACGFHAGDPGVMRKTVAAALKHGVALGAHPGLPDLAGFGRRSMDISPDNAYDMVVVQLGSMAGVAASQGSRLHHVKAHGALYNMAARQPELAKAIAQAVYDVDRSLVFYALASSVQAGIAQDVGLNVAQEVFADRSYQSDGSLTPRRQPGAMIVDVEVSIRQVLRMITEGKVSSMQGVDVAVQADTLCIHGDQPGAVMFARAIRQALHDNNILVKTVQQLDSRPESQLQH</sequence>
<dbReference type="Gene3D" id="3.20.20.370">
    <property type="entry name" value="Glycoside hydrolase/deacetylase"/>
    <property type="match status" value="1"/>
</dbReference>
<comment type="caution">
    <text evidence="2">The sequence shown here is derived from an EMBL/GenBank/DDBJ whole genome shotgun (WGS) entry which is preliminary data.</text>
</comment>
<keyword evidence="1" id="KW-0067">ATP-binding</keyword>
<reference evidence="2 3" key="1">
    <citation type="submission" date="2017-10" db="EMBL/GenBank/DDBJ databases">
        <title>Two draft genome sequences of Pusillimonas sp. strains isolated from a nitrate- and radionuclide-contaminated groundwater in Russia.</title>
        <authorList>
            <person name="Grouzdev D.S."/>
            <person name="Tourova T.P."/>
            <person name="Goeva M.A."/>
            <person name="Babich T.L."/>
            <person name="Sokolova D.S."/>
            <person name="Abdullin R."/>
            <person name="Poltaraus A.B."/>
            <person name="Toshchakov S.V."/>
            <person name="Nazina T.N."/>
        </authorList>
    </citation>
    <scope>NUCLEOTIDE SEQUENCE [LARGE SCALE GENOMIC DNA]</scope>
    <source>
        <strain evidence="2 3">JR1/69-2-13</strain>
    </source>
</reference>
<dbReference type="GO" id="GO:0005524">
    <property type="term" value="F:ATP binding"/>
    <property type="evidence" value="ECO:0007669"/>
    <property type="project" value="UniProtKB-UniRule"/>
</dbReference>
<keyword evidence="3" id="KW-1185">Reference proteome</keyword>
<dbReference type="GO" id="GO:0005975">
    <property type="term" value="P:carbohydrate metabolic process"/>
    <property type="evidence" value="ECO:0007669"/>
    <property type="project" value="InterPro"/>
</dbReference>
<keyword evidence="1" id="KW-0378">Hydrolase</keyword>
<dbReference type="GO" id="GO:0017168">
    <property type="term" value="F:5-oxoprolinase (ATP-hydrolyzing) activity"/>
    <property type="evidence" value="ECO:0007669"/>
    <property type="project" value="UniProtKB-UniRule"/>
</dbReference>
<dbReference type="InterPro" id="IPR011330">
    <property type="entry name" value="Glyco_hydro/deAcase_b/a-brl"/>
</dbReference>
<gene>
    <name evidence="1" type="primary">pxpA</name>
    <name evidence="2" type="ORF">CR155_05240</name>
</gene>
<proteinExistence type="inferred from homology"/>
<comment type="similarity">
    <text evidence="1">Belongs to the LamB/PxpA family.</text>
</comment>
<dbReference type="Pfam" id="PF03746">
    <property type="entry name" value="LamB_YcsF"/>
    <property type="match status" value="1"/>
</dbReference>
<evidence type="ECO:0000256" key="1">
    <source>
        <dbReference type="HAMAP-Rule" id="MF_00691"/>
    </source>
</evidence>
<protein>
    <recommendedName>
        <fullName evidence="1">5-oxoprolinase subunit A</fullName>
        <shortName evidence="1">5-OPase subunit A</shortName>
        <ecNumber evidence="1">3.5.2.9</ecNumber>
    </recommendedName>
    <alternativeName>
        <fullName evidence="1">5-oxoprolinase (ATP-hydrolyzing) subunit A</fullName>
    </alternativeName>
</protein>
<comment type="catalytic activity">
    <reaction evidence="1">
        <text>5-oxo-L-proline + ATP + 2 H2O = L-glutamate + ADP + phosphate + H(+)</text>
        <dbReference type="Rhea" id="RHEA:10348"/>
        <dbReference type="ChEBI" id="CHEBI:15377"/>
        <dbReference type="ChEBI" id="CHEBI:15378"/>
        <dbReference type="ChEBI" id="CHEBI:29985"/>
        <dbReference type="ChEBI" id="CHEBI:30616"/>
        <dbReference type="ChEBI" id="CHEBI:43474"/>
        <dbReference type="ChEBI" id="CHEBI:58402"/>
        <dbReference type="ChEBI" id="CHEBI:456216"/>
        <dbReference type="EC" id="3.5.2.9"/>
    </reaction>
</comment>
<keyword evidence="1" id="KW-0547">Nucleotide-binding</keyword>
<dbReference type="SUPFAM" id="SSF88713">
    <property type="entry name" value="Glycoside hydrolase/deacetylase"/>
    <property type="match status" value="1"/>
</dbReference>
<evidence type="ECO:0000313" key="2">
    <source>
        <dbReference type="EMBL" id="PLC54864.1"/>
    </source>
</evidence>
<dbReference type="EC" id="3.5.2.9" evidence="1"/>
<comment type="subunit">
    <text evidence="1">Forms a complex composed of PxpA, PxpB and PxpC.</text>
</comment>
<dbReference type="EMBL" id="PDNV01000003">
    <property type="protein sequence ID" value="PLC54864.1"/>
    <property type="molecule type" value="Genomic_DNA"/>
</dbReference>
<dbReference type="PANTHER" id="PTHR30292:SF0">
    <property type="entry name" value="5-OXOPROLINASE SUBUNIT A"/>
    <property type="match status" value="1"/>
</dbReference>
<name>A0A2N4UIK8_9BURK</name>
<dbReference type="NCBIfam" id="NF003814">
    <property type="entry name" value="PRK05406.1-3"/>
    <property type="match status" value="1"/>
</dbReference>
<dbReference type="Proteomes" id="UP000234328">
    <property type="component" value="Unassembled WGS sequence"/>
</dbReference>
<dbReference type="OrthoDB" id="9773478at2"/>
<dbReference type="PANTHER" id="PTHR30292">
    <property type="entry name" value="UNCHARACTERIZED PROTEIN YBGL-RELATED"/>
    <property type="match status" value="1"/>
</dbReference>
<dbReference type="NCBIfam" id="NF003816">
    <property type="entry name" value="PRK05406.1-5"/>
    <property type="match status" value="1"/>
</dbReference>
<comment type="function">
    <text evidence="1">Catalyzes the cleavage of 5-oxoproline to form L-glutamate coupled to the hydrolysis of ATP to ADP and inorganic phosphate.</text>
</comment>
<evidence type="ECO:0000313" key="3">
    <source>
        <dbReference type="Proteomes" id="UP000234328"/>
    </source>
</evidence>
<dbReference type="InterPro" id="IPR005501">
    <property type="entry name" value="LamB/YcsF/PxpA-like"/>
</dbReference>